<evidence type="ECO:0000256" key="1">
    <source>
        <dbReference type="SAM" id="Phobius"/>
    </source>
</evidence>
<dbReference type="PANTHER" id="PTHR40465:SF1">
    <property type="entry name" value="DUF6534 DOMAIN-CONTAINING PROTEIN"/>
    <property type="match status" value="1"/>
</dbReference>
<sequence length="269" mass="29806">MKSPLDSSSGIWLITYFYLIDGFGDLKGLEIIYWQDILLQDSVQLLGTFLSAFIVQMYFGYCIYVLDHNNKIVPGIIVVLALTQIGSGLAQVIITTRLESFENLDNTKPTSTLQAASTFLCDIIITTTLVLRLSKHKSNIKSTNNILTTLIINAVNRGVLTSACALVYIILFFARPNTFYFFIPLELSGKLYMNSALATLNSRQHTMEKAHSSDTMDLNFTSASRVSRNTGAATAVVEEGHVRILVTKQISNDGELTDYKTSTFTDGML</sequence>
<dbReference type="AlphaFoldDB" id="A0A409X5V3"/>
<accession>A0A409X5V3</accession>
<evidence type="ECO:0000313" key="4">
    <source>
        <dbReference type="Proteomes" id="UP000283269"/>
    </source>
</evidence>
<evidence type="ECO:0000313" key="3">
    <source>
        <dbReference type="EMBL" id="PPQ86136.1"/>
    </source>
</evidence>
<feature type="transmembrane region" description="Helical" evidence="1">
    <location>
        <begin position="43"/>
        <end position="66"/>
    </location>
</feature>
<dbReference type="InParanoid" id="A0A409X5V3"/>
<dbReference type="EMBL" id="NHYD01002551">
    <property type="protein sequence ID" value="PPQ86136.1"/>
    <property type="molecule type" value="Genomic_DNA"/>
</dbReference>
<keyword evidence="1" id="KW-0472">Membrane</keyword>
<organism evidence="3 4">
    <name type="scientific">Psilocybe cyanescens</name>
    <dbReference type="NCBI Taxonomy" id="93625"/>
    <lineage>
        <taxon>Eukaryota</taxon>
        <taxon>Fungi</taxon>
        <taxon>Dikarya</taxon>
        <taxon>Basidiomycota</taxon>
        <taxon>Agaricomycotina</taxon>
        <taxon>Agaricomycetes</taxon>
        <taxon>Agaricomycetidae</taxon>
        <taxon>Agaricales</taxon>
        <taxon>Agaricineae</taxon>
        <taxon>Strophariaceae</taxon>
        <taxon>Psilocybe</taxon>
    </lineage>
</organism>
<keyword evidence="1" id="KW-0812">Transmembrane</keyword>
<feature type="transmembrane region" description="Helical" evidence="1">
    <location>
        <begin position="73"/>
        <end position="94"/>
    </location>
</feature>
<proteinExistence type="predicted"/>
<dbReference type="PANTHER" id="PTHR40465">
    <property type="entry name" value="CHROMOSOME 1, WHOLE GENOME SHOTGUN SEQUENCE"/>
    <property type="match status" value="1"/>
</dbReference>
<gene>
    <name evidence="3" type="ORF">CVT25_002767</name>
</gene>
<comment type="caution">
    <text evidence="3">The sequence shown here is derived from an EMBL/GenBank/DDBJ whole genome shotgun (WGS) entry which is preliminary data.</text>
</comment>
<dbReference type="Proteomes" id="UP000283269">
    <property type="component" value="Unassembled WGS sequence"/>
</dbReference>
<dbReference type="OrthoDB" id="2803252at2759"/>
<feature type="transmembrane region" description="Helical" evidence="1">
    <location>
        <begin position="114"/>
        <end position="133"/>
    </location>
</feature>
<feature type="domain" description="DUF6534" evidence="2">
    <location>
        <begin position="119"/>
        <end position="205"/>
    </location>
</feature>
<evidence type="ECO:0000259" key="2">
    <source>
        <dbReference type="Pfam" id="PF20152"/>
    </source>
</evidence>
<protein>
    <recommendedName>
        <fullName evidence="2">DUF6534 domain-containing protein</fullName>
    </recommendedName>
</protein>
<keyword evidence="4" id="KW-1185">Reference proteome</keyword>
<keyword evidence="1" id="KW-1133">Transmembrane helix</keyword>
<dbReference type="Pfam" id="PF20152">
    <property type="entry name" value="DUF6534"/>
    <property type="match status" value="1"/>
</dbReference>
<feature type="transmembrane region" description="Helical" evidence="1">
    <location>
        <begin position="154"/>
        <end position="173"/>
    </location>
</feature>
<dbReference type="InterPro" id="IPR045339">
    <property type="entry name" value="DUF6534"/>
</dbReference>
<name>A0A409X5V3_PSICY</name>
<reference evidence="3 4" key="1">
    <citation type="journal article" date="2018" name="Evol. Lett.">
        <title>Horizontal gene cluster transfer increased hallucinogenic mushroom diversity.</title>
        <authorList>
            <person name="Reynolds H.T."/>
            <person name="Vijayakumar V."/>
            <person name="Gluck-Thaler E."/>
            <person name="Korotkin H.B."/>
            <person name="Matheny P.B."/>
            <person name="Slot J.C."/>
        </authorList>
    </citation>
    <scope>NUCLEOTIDE SEQUENCE [LARGE SCALE GENOMIC DNA]</scope>
    <source>
        <strain evidence="3 4">2631</strain>
    </source>
</reference>